<dbReference type="CDD" id="cd11313">
    <property type="entry name" value="AmyAc_arch_bac_AmyA"/>
    <property type="match status" value="1"/>
</dbReference>
<gene>
    <name evidence="2" type="ORF">D0C36_15115</name>
</gene>
<name>A0A372NUX4_9SPHI</name>
<proteinExistence type="predicted"/>
<dbReference type="InterPro" id="IPR017853">
    <property type="entry name" value="GH"/>
</dbReference>
<dbReference type="Gene3D" id="2.60.40.1180">
    <property type="entry name" value="Golgi alpha-mannosidase II"/>
    <property type="match status" value="1"/>
</dbReference>
<dbReference type="Proteomes" id="UP000264217">
    <property type="component" value="Unassembled WGS sequence"/>
</dbReference>
<dbReference type="OrthoDB" id="9806009at2"/>
<sequence length="454" mass="50340">MKLLLVSLITIFSFCKKDTSAQQQNNDAKYPQYGTPFANVPKVSDAAIYQVNLRAFSADHNFKAVTAKLDEIKGLGINVVYLMPIYPVGVVKSAGGLGSPYSVKDYKAINTEFGNLDDLRQLVDAAHSKGMAVMLDWVANHTSWDNAWTANKSWYQQDANGNFIPPAGTNWSDVIALNYNNKDMRAAMIDAMRYWVYTANIDGYRCDAADFVPLDFWKEVNDAMKAITSHKLLMLAEGTRADHFKAGFQMVYGMGYYGNLKNNIFDKNASLSVLQNLNTTEYATALPGSQVVRYTTNHDVYLSDGSPVNIFGGKTGSMAAFLVTSYMKGVPMIYNGQEVGATLKIDFFYNTPIDWSTNPDMTKEYKDILNFRATSDAVKTGDLSLYSSDDVSVFTKSNDKQKVLVIANIRNDNKTYNVPPALANGAWKNAFTNAAVTLGSTLKLQPYQHMVLVQ</sequence>
<protein>
    <submittedName>
        <fullName evidence="2">Alpha-amylase</fullName>
    </submittedName>
</protein>
<dbReference type="SMART" id="SM00642">
    <property type="entry name" value="Aamy"/>
    <property type="match status" value="1"/>
</dbReference>
<comment type="caution">
    <text evidence="2">The sequence shown here is derived from an EMBL/GenBank/DDBJ whole genome shotgun (WGS) entry which is preliminary data.</text>
</comment>
<dbReference type="Gene3D" id="3.20.20.80">
    <property type="entry name" value="Glycosidases"/>
    <property type="match status" value="1"/>
</dbReference>
<dbReference type="EMBL" id="QWDC01000002">
    <property type="protein sequence ID" value="RFZ93068.1"/>
    <property type="molecule type" value="Genomic_DNA"/>
</dbReference>
<dbReference type="PANTHER" id="PTHR10357:SF179">
    <property type="entry name" value="NEUTRAL AND BASIC AMINO ACID TRANSPORT PROTEIN RBAT"/>
    <property type="match status" value="1"/>
</dbReference>
<accession>A0A372NUX4</accession>
<evidence type="ECO:0000259" key="1">
    <source>
        <dbReference type="SMART" id="SM00642"/>
    </source>
</evidence>
<evidence type="ECO:0000313" key="2">
    <source>
        <dbReference type="EMBL" id="RFZ93068.1"/>
    </source>
</evidence>
<dbReference type="GO" id="GO:0009313">
    <property type="term" value="P:oligosaccharide catabolic process"/>
    <property type="evidence" value="ECO:0007669"/>
    <property type="project" value="TreeGrafter"/>
</dbReference>
<dbReference type="AlphaFoldDB" id="A0A372NUX4"/>
<dbReference type="RefSeq" id="WP_117392778.1">
    <property type="nucleotide sequence ID" value="NZ_QWDC01000002.1"/>
</dbReference>
<dbReference type="InterPro" id="IPR013780">
    <property type="entry name" value="Glyco_hydro_b"/>
</dbReference>
<dbReference type="Pfam" id="PF00128">
    <property type="entry name" value="Alpha-amylase"/>
    <property type="match status" value="2"/>
</dbReference>
<reference evidence="2 3" key="1">
    <citation type="submission" date="2018-08" db="EMBL/GenBank/DDBJ databases">
        <title>Mucilaginibacter sp. MYSH2.</title>
        <authorList>
            <person name="Seo T."/>
        </authorList>
    </citation>
    <scope>NUCLEOTIDE SEQUENCE [LARGE SCALE GENOMIC DNA]</scope>
    <source>
        <strain evidence="2 3">MYSH2</strain>
    </source>
</reference>
<dbReference type="GO" id="GO:0004556">
    <property type="term" value="F:alpha-amylase activity"/>
    <property type="evidence" value="ECO:0007669"/>
    <property type="project" value="TreeGrafter"/>
</dbReference>
<dbReference type="PANTHER" id="PTHR10357">
    <property type="entry name" value="ALPHA-AMYLASE FAMILY MEMBER"/>
    <property type="match status" value="1"/>
</dbReference>
<dbReference type="SUPFAM" id="SSF51011">
    <property type="entry name" value="Glycosyl hydrolase domain"/>
    <property type="match status" value="1"/>
</dbReference>
<dbReference type="SUPFAM" id="SSF51445">
    <property type="entry name" value="(Trans)glycosidases"/>
    <property type="match status" value="1"/>
</dbReference>
<organism evidence="2 3">
    <name type="scientific">Mucilaginibacter conchicola</name>
    <dbReference type="NCBI Taxonomy" id="2303333"/>
    <lineage>
        <taxon>Bacteria</taxon>
        <taxon>Pseudomonadati</taxon>
        <taxon>Bacteroidota</taxon>
        <taxon>Sphingobacteriia</taxon>
        <taxon>Sphingobacteriales</taxon>
        <taxon>Sphingobacteriaceae</taxon>
        <taxon>Mucilaginibacter</taxon>
    </lineage>
</organism>
<feature type="domain" description="Glycosyl hydrolase family 13 catalytic" evidence="1">
    <location>
        <begin position="50"/>
        <end position="372"/>
    </location>
</feature>
<evidence type="ECO:0000313" key="3">
    <source>
        <dbReference type="Proteomes" id="UP000264217"/>
    </source>
</evidence>
<keyword evidence="3" id="KW-1185">Reference proteome</keyword>
<dbReference type="InterPro" id="IPR006047">
    <property type="entry name" value="GH13_cat_dom"/>
</dbReference>